<dbReference type="Proteomes" id="UP000283295">
    <property type="component" value="Unassembled WGS sequence"/>
</dbReference>
<evidence type="ECO:0000313" key="1">
    <source>
        <dbReference type="EMBL" id="RGS43783.1"/>
    </source>
</evidence>
<organism evidence="1 2">
    <name type="scientific">Coprococcus eutactus</name>
    <dbReference type="NCBI Taxonomy" id="33043"/>
    <lineage>
        <taxon>Bacteria</taxon>
        <taxon>Bacillati</taxon>
        <taxon>Bacillota</taxon>
        <taxon>Clostridia</taxon>
        <taxon>Lachnospirales</taxon>
        <taxon>Lachnospiraceae</taxon>
        <taxon>Coprococcus</taxon>
    </lineage>
</organism>
<sequence length="209" mass="24007">MKYIDADVPERRRKLFRSYGVISPVGRCGKTKLAINLCMNDEVRGGLYIGLEEFSSFEDREDVVSNVIYLIKERSGGFADYVGENTVQLDDYSVLGYMRSYLDAMELDRSDVEWMLEQLRVWGRYTTIVLDIGQAVLKDLSVLSALDVIVVPELPDEQSQEKIRTFERLLESEELGKVAKRMKRVRVPDAAPGSAEMMRFIESQVMDKW</sequence>
<gene>
    <name evidence="1" type="ORF">DWX94_03065</name>
</gene>
<dbReference type="OrthoDB" id="9777019at2"/>
<proteinExistence type="predicted"/>
<dbReference type="EMBL" id="QRVK01000004">
    <property type="protein sequence ID" value="RGS43783.1"/>
    <property type="molecule type" value="Genomic_DNA"/>
</dbReference>
<dbReference type="InterPro" id="IPR027417">
    <property type="entry name" value="P-loop_NTPase"/>
</dbReference>
<evidence type="ECO:0000313" key="2">
    <source>
        <dbReference type="Proteomes" id="UP000283295"/>
    </source>
</evidence>
<dbReference type="AlphaFoldDB" id="A0A412IUQ5"/>
<dbReference type="Gene3D" id="3.40.50.300">
    <property type="entry name" value="P-loop containing nucleotide triphosphate hydrolases"/>
    <property type="match status" value="1"/>
</dbReference>
<protein>
    <submittedName>
        <fullName evidence="1">Uncharacterized protein</fullName>
    </submittedName>
</protein>
<accession>A0A412IUQ5</accession>
<reference evidence="1 2" key="1">
    <citation type="submission" date="2018-08" db="EMBL/GenBank/DDBJ databases">
        <title>A genome reference for cultivated species of the human gut microbiota.</title>
        <authorList>
            <person name="Zou Y."/>
            <person name="Xue W."/>
            <person name="Luo G."/>
        </authorList>
    </citation>
    <scope>NUCLEOTIDE SEQUENCE [LARGE SCALE GENOMIC DNA]</scope>
    <source>
        <strain evidence="1 2">AF22-21</strain>
    </source>
</reference>
<name>A0A412IUQ5_9FIRM</name>
<comment type="caution">
    <text evidence="1">The sequence shown here is derived from an EMBL/GenBank/DDBJ whole genome shotgun (WGS) entry which is preliminary data.</text>
</comment>